<feature type="region of interest" description="Disordered" evidence="9">
    <location>
        <begin position="610"/>
        <end position="633"/>
    </location>
</feature>
<dbReference type="InterPro" id="IPR005821">
    <property type="entry name" value="Ion_trans_dom"/>
</dbReference>
<feature type="domain" description="TRPM tetramerisation" evidence="12">
    <location>
        <begin position="1216"/>
        <end position="1271"/>
    </location>
</feature>
<keyword evidence="4 10" id="KW-1133">Transmembrane helix</keyword>
<comment type="catalytic activity">
    <reaction evidence="8">
        <text>Mg(2+)(in) = Mg(2+)(out)</text>
        <dbReference type="Rhea" id="RHEA:29827"/>
        <dbReference type="ChEBI" id="CHEBI:18420"/>
    </reaction>
</comment>
<dbReference type="InterPro" id="IPR057366">
    <property type="entry name" value="TRPM-like"/>
</dbReference>
<keyword evidence="7" id="KW-0407">Ion channel</keyword>
<feature type="transmembrane region" description="Helical" evidence="10">
    <location>
        <begin position="1087"/>
        <end position="1112"/>
    </location>
</feature>
<feature type="region of interest" description="Disordered" evidence="9">
    <location>
        <begin position="814"/>
        <end position="848"/>
    </location>
</feature>
<evidence type="ECO:0000256" key="9">
    <source>
        <dbReference type="SAM" id="MobiDB-lite"/>
    </source>
</evidence>
<keyword evidence="16" id="KW-1185">Reference proteome</keyword>
<dbReference type="Pfam" id="PF00520">
    <property type="entry name" value="Ion_trans"/>
    <property type="match status" value="1"/>
</dbReference>
<feature type="compositionally biased region" description="Basic and acidic residues" evidence="9">
    <location>
        <begin position="835"/>
        <end position="845"/>
    </location>
</feature>
<evidence type="ECO:0000256" key="8">
    <source>
        <dbReference type="ARBA" id="ARBA00034269"/>
    </source>
</evidence>
<comment type="subcellular location">
    <subcellularLocation>
        <location evidence="1">Membrane</location>
        <topology evidence="1">Multi-pass membrane protein</topology>
    </subcellularLocation>
</comment>
<feature type="domain" description="TRPM SLOG" evidence="13">
    <location>
        <begin position="110"/>
        <end position="375"/>
    </location>
</feature>
<dbReference type="Pfam" id="PF18139">
    <property type="entry name" value="LSDAT_euk"/>
    <property type="match status" value="1"/>
</dbReference>
<evidence type="ECO:0000256" key="2">
    <source>
        <dbReference type="ARBA" id="ARBA00022448"/>
    </source>
</evidence>
<dbReference type="PANTHER" id="PTHR13800:SF13">
    <property type="entry name" value="TRANSIENT RECEPTOR POTENTIAL CATION CHANNEL SUBFAMILY M MEMBER 1"/>
    <property type="match status" value="1"/>
</dbReference>
<dbReference type="Proteomes" id="UP001314169">
    <property type="component" value="Chromosome 21"/>
</dbReference>
<evidence type="ECO:0000256" key="1">
    <source>
        <dbReference type="ARBA" id="ARBA00004141"/>
    </source>
</evidence>
<protein>
    <recommendedName>
        <fullName evidence="17">Transient receptor potential cation channel subfamily M member 1</fullName>
    </recommendedName>
</protein>
<evidence type="ECO:0000259" key="14">
    <source>
        <dbReference type="Pfam" id="PF25508"/>
    </source>
</evidence>
<feature type="compositionally biased region" description="Low complexity" evidence="9">
    <location>
        <begin position="1563"/>
        <end position="1575"/>
    </location>
</feature>
<dbReference type="Pfam" id="PF16519">
    <property type="entry name" value="TRPM_tetra"/>
    <property type="match status" value="1"/>
</dbReference>
<feature type="region of interest" description="Disordered" evidence="9">
    <location>
        <begin position="1477"/>
        <end position="1498"/>
    </location>
</feature>
<dbReference type="InterPro" id="IPR037162">
    <property type="entry name" value="TRPM_tetra_sf"/>
</dbReference>
<evidence type="ECO:0000313" key="15">
    <source>
        <dbReference type="EMBL" id="CAK6442491.1"/>
    </source>
</evidence>
<evidence type="ECO:0000256" key="3">
    <source>
        <dbReference type="ARBA" id="ARBA00022692"/>
    </source>
</evidence>
<feature type="region of interest" description="Disordered" evidence="9">
    <location>
        <begin position="1301"/>
        <end position="1412"/>
    </location>
</feature>
<accession>A0ABN9ZW62</accession>
<dbReference type="InterPro" id="IPR041491">
    <property type="entry name" value="TRPM_SLOG"/>
</dbReference>
<reference evidence="15" key="1">
    <citation type="submission" date="2023-12" db="EMBL/GenBank/DDBJ databases">
        <authorList>
            <person name="Brown T."/>
        </authorList>
    </citation>
    <scope>NUCLEOTIDE SEQUENCE</scope>
</reference>
<dbReference type="EMBL" id="OY882878">
    <property type="protein sequence ID" value="CAK6442491.1"/>
    <property type="molecule type" value="Genomic_DNA"/>
</dbReference>
<dbReference type="PANTHER" id="PTHR13800">
    <property type="entry name" value="TRANSIENT RECEPTOR POTENTIAL CATION CHANNEL, SUBFAMILY M, MEMBER 6"/>
    <property type="match status" value="1"/>
</dbReference>
<feature type="transmembrane region" description="Helical" evidence="10">
    <location>
        <begin position="868"/>
        <end position="887"/>
    </location>
</feature>
<evidence type="ECO:0000259" key="11">
    <source>
        <dbReference type="Pfam" id="PF00520"/>
    </source>
</evidence>
<evidence type="ECO:0000259" key="12">
    <source>
        <dbReference type="Pfam" id="PF16519"/>
    </source>
</evidence>
<evidence type="ECO:0008006" key="17">
    <source>
        <dbReference type="Google" id="ProtNLM"/>
    </source>
</evidence>
<keyword evidence="2" id="KW-0813">Transport</keyword>
<organism evidence="15 16">
    <name type="scientific">Pipistrellus nathusii</name>
    <name type="common">Nathusius' pipistrelle</name>
    <dbReference type="NCBI Taxonomy" id="59473"/>
    <lineage>
        <taxon>Eukaryota</taxon>
        <taxon>Metazoa</taxon>
        <taxon>Chordata</taxon>
        <taxon>Craniata</taxon>
        <taxon>Vertebrata</taxon>
        <taxon>Euteleostomi</taxon>
        <taxon>Mammalia</taxon>
        <taxon>Eutheria</taxon>
        <taxon>Laurasiatheria</taxon>
        <taxon>Chiroptera</taxon>
        <taxon>Yangochiroptera</taxon>
        <taxon>Vespertilionidae</taxon>
        <taxon>Pipistrellus</taxon>
    </lineage>
</organism>
<feature type="region of interest" description="Disordered" evidence="9">
    <location>
        <begin position="1521"/>
        <end position="1575"/>
    </location>
</feature>
<dbReference type="InterPro" id="IPR032415">
    <property type="entry name" value="TRPM_tetra"/>
</dbReference>
<proteinExistence type="predicted"/>
<evidence type="ECO:0000313" key="16">
    <source>
        <dbReference type="Proteomes" id="UP001314169"/>
    </source>
</evidence>
<feature type="transmembrane region" description="Helical" evidence="10">
    <location>
        <begin position="935"/>
        <end position="953"/>
    </location>
</feature>
<keyword evidence="3 10" id="KW-0812">Transmembrane</keyword>
<dbReference type="Pfam" id="PF25508">
    <property type="entry name" value="TRPM2"/>
    <property type="match status" value="1"/>
</dbReference>
<feature type="domain" description="Ion transport" evidence="11">
    <location>
        <begin position="874"/>
        <end position="1121"/>
    </location>
</feature>
<evidence type="ECO:0000256" key="7">
    <source>
        <dbReference type="ARBA" id="ARBA00023303"/>
    </source>
</evidence>
<evidence type="ECO:0000256" key="6">
    <source>
        <dbReference type="ARBA" id="ARBA00023136"/>
    </source>
</evidence>
<feature type="compositionally biased region" description="Polar residues" evidence="9">
    <location>
        <begin position="1371"/>
        <end position="1382"/>
    </location>
</feature>
<evidence type="ECO:0000256" key="5">
    <source>
        <dbReference type="ARBA" id="ARBA00023065"/>
    </source>
</evidence>
<keyword evidence="6 10" id="KW-0472">Membrane</keyword>
<feature type="region of interest" description="Disordered" evidence="9">
    <location>
        <begin position="443"/>
        <end position="486"/>
    </location>
</feature>
<name>A0ABN9ZW62_PIPNA</name>
<feature type="domain" description="TRPM-like" evidence="14">
    <location>
        <begin position="497"/>
        <end position="763"/>
    </location>
</feature>
<dbReference type="InterPro" id="IPR050927">
    <property type="entry name" value="TRPM"/>
</dbReference>
<feature type="region of interest" description="Disordered" evidence="9">
    <location>
        <begin position="60"/>
        <end position="83"/>
    </location>
</feature>
<evidence type="ECO:0000259" key="13">
    <source>
        <dbReference type="Pfam" id="PF18139"/>
    </source>
</evidence>
<evidence type="ECO:0000256" key="4">
    <source>
        <dbReference type="ARBA" id="ARBA00022989"/>
    </source>
</evidence>
<sequence>MSSSFKRSSLRSSTSGSQKGHKAWIERTFCRRECICVVPSTKDPSRCCCGQLISLHVPPPPGVASAKNGEESREPEGPPEKWSVARHTQAYPTDAYGTLEFQGGGYCNKAMYVRLAHDTKPDALLHLMVKDWQLELPKLLVSVHGGLQAFPLPPKLKQVFGKGLVKAAVTTGAWIFTGGVSTGVISHVGDALKEHASTSRGRVCAIGIAPWGLVENKEDLLGRDVTRLYQTMSNPLSKLSVLNSSHTHFVLADNGTLGRYGAEVKLRRQLEKHISLQKINTRLGQGVPVVGLVVEGGPNVFSVVLEYLQEEPPVPVVVCDGSGRASDILSFAHKYCEDGGVIGEPLRDQLLVTIQKTFNCSRPHALQLLAVLAECMKRKELVTVFRMGAEGQPDMEMAILTALLKGTNASAPDQLSLALAWNRVDIARSQIFVFGPHWPPLGSLAPPADSKATERGKRQPTATSRGRAKGKRQAKGKEEAEEEADPRKQELLNWVTALEQAMLDALVLDRVEFVRLLIENGVSMQRFLTVPRLEELYNTRLGPPNTLHLLVRDVKKGNLPPDYHISLIDIGLVLEYLMGGAYRCHYTRKSFRTLYNTLFGPKRPKALKLLGMEDEEPPAKGKRKKKRGKEEEVEVDVDDPAVSRFRHPFHELMVWAVLMRRQRMAVFLWRRGEESMARALVACKLYKAMAHECAESELVDDVSQDLDSYSKDFGQLAVELLDQSYRHDEQVAMKLLTCELRNWSNSTCLKLAVAAKHRDFIAHTCSQMLLTDMWMGRLRVRKNPGLKVILGILLPPTILLLEFRTHDDFSYQTAKENELGREQEEEAADPSADAGSRKGDEESEHRKQRGLPIGTKICEFYNAPIVKFWFYTISYLGYLLLFNYVILVRMERWPCLQEWVVIAYIVTLALEKVREILMSEPGKLSQKVRVWLQEYWNLTDLAAIAVFLAGAALRLQREPYMGYGRVLYCVDVIFWYVRVLGIFGVSKYLGPYVMMIGKMMVDMLYFVVIMLVVLMSFGVARQAILHPDEEPSWRLARNIFYMPYWMIYGEVFADQTDLYAMEINPPCGENQYDEEGRRLPPCIPGAWLTPAIMACYLLVANILLVNLLIAVFNNTFFEVKSISNQVWKFQRYQLIMTFHDRPVLPPPMILLSHLYIIARRLGGRCRRRREGEQDEQDRGLKLFLSDEELKRLHEFEAQCVQEHFQGKEDEQQSSSEERIRVTCDRVENMSMQLEEMNEREGFMKTALQTVDLRLSQLEELSGRVAGALEALAGIDRSELLPGRSRASSEGETTFLLRQGSVHSADSSAGGGGYRFPLPAEEPGPGLGTKRACSFRGKAEKDPGGSWLASDHGQDPPGRARGREETKALPAEQTSDLQNTQLTVGAAAAAGTEAAAPRPPGHTNRPRSGPDEAFGACHTLESTSVVYSHGRRLVGEPGTCGPGVGQAWAAEWKYQVHRITRSRSTDLPPYAVSEAARLAGPEEEEEEEAGGAAAPGVPWTPRPSLAVAEPAETGNLLTVGAGRAPGFPSLRSKSLHGRPGRAPGARARLDTPGHAGSVGSLVGTPKTEATPAETEC</sequence>
<gene>
    <name evidence="15" type="ORF">MPIPNATIZW_LOCUS10797</name>
</gene>
<keyword evidence="5" id="KW-0406">Ion transport</keyword>
<evidence type="ECO:0000256" key="10">
    <source>
        <dbReference type="SAM" id="Phobius"/>
    </source>
</evidence>
<feature type="transmembrane region" description="Helical" evidence="10">
    <location>
        <begin position="1003"/>
        <end position="1024"/>
    </location>
</feature>
<feature type="compositionally biased region" description="Basic and acidic residues" evidence="9">
    <location>
        <begin position="68"/>
        <end position="79"/>
    </location>
</feature>
<feature type="compositionally biased region" description="Low complexity" evidence="9">
    <location>
        <begin position="1384"/>
        <end position="1395"/>
    </location>
</feature>
<dbReference type="Gene3D" id="1.20.5.1010">
    <property type="entry name" value="TRPM, tetramerisation domain"/>
    <property type="match status" value="1"/>
</dbReference>